<evidence type="ECO:0000313" key="10">
    <source>
        <dbReference type="Proteomes" id="UP001608902"/>
    </source>
</evidence>
<dbReference type="CDD" id="cd17871">
    <property type="entry name" value="GPN2"/>
    <property type="match status" value="1"/>
</dbReference>
<evidence type="ECO:0000313" key="9">
    <source>
        <dbReference type="EMBL" id="MFH4978702.1"/>
    </source>
</evidence>
<dbReference type="Proteomes" id="UP001608902">
    <property type="component" value="Unassembled WGS sequence"/>
</dbReference>
<dbReference type="FunFam" id="3.40.50.300:FF:000338">
    <property type="entry name" value="GPN-loop GTPase 2"/>
    <property type="match status" value="1"/>
</dbReference>
<evidence type="ECO:0000256" key="4">
    <source>
        <dbReference type="ARBA" id="ARBA00022741"/>
    </source>
</evidence>
<comment type="similarity">
    <text evidence="2 8">Belongs to the GPN-loop GTPase family.</text>
</comment>
<evidence type="ECO:0000256" key="7">
    <source>
        <dbReference type="ARBA" id="ARBA00046611"/>
    </source>
</evidence>
<dbReference type="EMBL" id="JBGFUD010003428">
    <property type="protein sequence ID" value="MFH4978702.1"/>
    <property type="molecule type" value="Genomic_DNA"/>
</dbReference>
<organism evidence="9 10">
    <name type="scientific">Gnathostoma spinigerum</name>
    <dbReference type="NCBI Taxonomy" id="75299"/>
    <lineage>
        <taxon>Eukaryota</taxon>
        <taxon>Metazoa</taxon>
        <taxon>Ecdysozoa</taxon>
        <taxon>Nematoda</taxon>
        <taxon>Chromadorea</taxon>
        <taxon>Rhabditida</taxon>
        <taxon>Spirurina</taxon>
        <taxon>Gnathostomatomorpha</taxon>
        <taxon>Gnathostomatoidea</taxon>
        <taxon>Gnathostomatidae</taxon>
        <taxon>Gnathostoma</taxon>
    </lineage>
</organism>
<evidence type="ECO:0000256" key="3">
    <source>
        <dbReference type="ARBA" id="ARBA00014588"/>
    </source>
</evidence>
<comment type="caution">
    <text evidence="9">The sequence shown here is derived from an EMBL/GenBank/DDBJ whole genome shotgun (WGS) entry which is preliminary data.</text>
</comment>
<evidence type="ECO:0000256" key="5">
    <source>
        <dbReference type="ARBA" id="ARBA00022801"/>
    </source>
</evidence>
<reference evidence="9 10" key="1">
    <citation type="submission" date="2024-08" db="EMBL/GenBank/DDBJ databases">
        <title>Gnathostoma spinigerum genome.</title>
        <authorList>
            <person name="Gonzalez-Bertolin B."/>
            <person name="Monzon S."/>
            <person name="Zaballos A."/>
            <person name="Jimenez P."/>
            <person name="Dekumyoy P."/>
            <person name="Varona S."/>
            <person name="Cuesta I."/>
            <person name="Sumanam S."/>
            <person name="Adisakwattana P."/>
            <person name="Gasser R.B."/>
            <person name="Hernandez-Gonzalez A."/>
            <person name="Young N.D."/>
            <person name="Perteguer M.J."/>
        </authorList>
    </citation>
    <scope>NUCLEOTIDE SEQUENCE [LARGE SCALE GENOMIC DNA]</scope>
    <source>
        <strain evidence="9">AL3</strain>
        <tissue evidence="9">Liver</tissue>
    </source>
</reference>
<sequence>MRALAATVLRRWKRFELFPVLNREFFTLLMHGQLVMGAPGAGKSTYCNGMSQLLDELGRPYVLVNLDPANEFQPYRSDIDIRELIRVDEVMSRLHLGPNGALLYCMRTLEQNIEWLFRRLQKYDGYLLVDLPGQLELYNGDDCIKNIIRKLDMKGHRLTAVHLSDCLYCSDPGKYIAVTLSALSIMVNLECPQINLLSKFDLALPDLPFDIDFFLNIPDIKQLLQLLQDNELLMPYKGLNDSICSVISDFDLVKFTGVDVTSKKRMMEVLKLADTANGYALLEADLRNIIVS</sequence>
<evidence type="ECO:0000256" key="6">
    <source>
        <dbReference type="ARBA" id="ARBA00023134"/>
    </source>
</evidence>
<comment type="function">
    <text evidence="1 8">Small GTPase required for proper localization of RNA polymerase II and III (RNAPII and RNAPIII). May act at an RNAP assembly step prior to nuclear import.</text>
</comment>
<gene>
    <name evidence="9" type="ORF">AB6A40_005411</name>
</gene>
<dbReference type="GO" id="GO:0016787">
    <property type="term" value="F:hydrolase activity"/>
    <property type="evidence" value="ECO:0007669"/>
    <property type="project" value="UniProtKB-KW"/>
</dbReference>
<dbReference type="InterPro" id="IPR027417">
    <property type="entry name" value="P-loop_NTPase"/>
</dbReference>
<keyword evidence="4 8" id="KW-0547">Nucleotide-binding</keyword>
<evidence type="ECO:0000256" key="8">
    <source>
        <dbReference type="RuleBase" id="RU365059"/>
    </source>
</evidence>
<evidence type="ECO:0000256" key="1">
    <source>
        <dbReference type="ARBA" id="ARBA00003181"/>
    </source>
</evidence>
<accession>A0ABD6EHK6</accession>
<comment type="subunit">
    <text evidence="7">Heterodimers with GPN1 or GPN3. Binds to RNA polymerase II (RNAPII).</text>
</comment>
<protein>
    <recommendedName>
        <fullName evidence="3 8">GPN-loop GTPase 2</fullName>
    </recommendedName>
</protein>
<dbReference type="InterPro" id="IPR030231">
    <property type="entry name" value="Gpn2"/>
</dbReference>
<keyword evidence="6 8" id="KW-0342">GTP-binding</keyword>
<dbReference type="Gene3D" id="3.40.50.300">
    <property type="entry name" value="P-loop containing nucleotide triphosphate hydrolases"/>
    <property type="match status" value="1"/>
</dbReference>
<proteinExistence type="inferred from homology"/>
<dbReference type="SUPFAM" id="SSF52540">
    <property type="entry name" value="P-loop containing nucleoside triphosphate hydrolases"/>
    <property type="match status" value="1"/>
</dbReference>
<evidence type="ECO:0000256" key="2">
    <source>
        <dbReference type="ARBA" id="ARBA00005290"/>
    </source>
</evidence>
<dbReference type="GO" id="GO:0005525">
    <property type="term" value="F:GTP binding"/>
    <property type="evidence" value="ECO:0007669"/>
    <property type="project" value="UniProtKB-KW"/>
</dbReference>
<dbReference type="Pfam" id="PF03029">
    <property type="entry name" value="ATP_bind_1"/>
    <property type="match status" value="1"/>
</dbReference>
<name>A0ABD6EHK6_9BILA</name>
<keyword evidence="10" id="KW-1185">Reference proteome</keyword>
<dbReference type="PANTHER" id="PTHR21231:SF3">
    <property type="entry name" value="GPN-LOOP GTPASE 2"/>
    <property type="match status" value="1"/>
</dbReference>
<dbReference type="AlphaFoldDB" id="A0ABD6EHK6"/>
<dbReference type="PANTHER" id="PTHR21231">
    <property type="entry name" value="XPA-BINDING PROTEIN 1-RELATED"/>
    <property type="match status" value="1"/>
</dbReference>
<keyword evidence="5 8" id="KW-0378">Hydrolase</keyword>
<dbReference type="InterPro" id="IPR004130">
    <property type="entry name" value="Gpn"/>
</dbReference>